<sequence>KHKINFQSCYVAANSIEEERSSGIKDALVELVDRRHTLKVNGELRFMAPEGLFRPQLWAMELPGLHRMVHEAIQKCPIDSRRTLYRNIYLTGGTSQLR</sequence>
<accession>A0A183CSL5</accession>
<proteinExistence type="predicted"/>
<dbReference type="InterPro" id="IPR004000">
    <property type="entry name" value="Actin"/>
</dbReference>
<protein>
    <submittedName>
        <fullName evidence="2">Actin-related protein 5</fullName>
    </submittedName>
</protein>
<evidence type="ECO:0000313" key="2">
    <source>
        <dbReference type="WBParaSite" id="GPLIN_001587300"/>
    </source>
</evidence>
<dbReference type="Pfam" id="PF00022">
    <property type="entry name" value="Actin"/>
    <property type="match status" value="1"/>
</dbReference>
<dbReference type="Gene3D" id="3.90.640.10">
    <property type="entry name" value="Actin, Chain A, domain 4"/>
    <property type="match status" value="1"/>
</dbReference>
<name>A0A183CSL5_GLOPA</name>
<evidence type="ECO:0000313" key="1">
    <source>
        <dbReference type="Proteomes" id="UP000050741"/>
    </source>
</evidence>
<dbReference type="InterPro" id="IPR043129">
    <property type="entry name" value="ATPase_NBD"/>
</dbReference>
<dbReference type="AlphaFoldDB" id="A0A183CSL5"/>
<dbReference type="Proteomes" id="UP000050741">
    <property type="component" value="Unassembled WGS sequence"/>
</dbReference>
<dbReference type="Gene3D" id="3.30.420.40">
    <property type="match status" value="1"/>
</dbReference>
<reference evidence="1" key="1">
    <citation type="submission" date="2013-12" db="EMBL/GenBank/DDBJ databases">
        <authorList>
            <person name="Aslett M."/>
        </authorList>
    </citation>
    <scope>NUCLEOTIDE SEQUENCE [LARGE SCALE GENOMIC DNA]</scope>
    <source>
        <strain evidence="1">Lindley</strain>
    </source>
</reference>
<dbReference type="WBParaSite" id="GPLIN_001587300">
    <property type="protein sequence ID" value="GPLIN_001587300"/>
    <property type="gene ID" value="GPLIN_001587300"/>
</dbReference>
<dbReference type="SUPFAM" id="SSF53067">
    <property type="entry name" value="Actin-like ATPase domain"/>
    <property type="match status" value="1"/>
</dbReference>
<reference evidence="2" key="3">
    <citation type="submission" date="2016-06" db="UniProtKB">
        <authorList>
            <consortium name="WormBaseParasite"/>
        </authorList>
    </citation>
    <scope>IDENTIFICATION</scope>
</reference>
<reference evidence="1" key="2">
    <citation type="submission" date="2014-05" db="EMBL/GenBank/DDBJ databases">
        <title>The genome and life-stage specific transcriptomes of Globodera pallida elucidate key aspects of plant parasitism by a cyst nematode.</title>
        <authorList>
            <person name="Cotton J.A."/>
            <person name="Lilley C.J."/>
            <person name="Jones L.M."/>
            <person name="Kikuchi T."/>
            <person name="Reid A.J."/>
            <person name="Thorpe P."/>
            <person name="Tsai I.J."/>
            <person name="Beasley H."/>
            <person name="Blok V."/>
            <person name="Cock P.J.A."/>
            <person name="Van den Akker S.E."/>
            <person name="Holroyd N."/>
            <person name="Hunt M."/>
            <person name="Mantelin S."/>
            <person name="Naghra H."/>
            <person name="Pain A."/>
            <person name="Palomares-Rius J.E."/>
            <person name="Zarowiecki M."/>
            <person name="Berriman M."/>
            <person name="Jones J.T."/>
            <person name="Urwin P.E."/>
        </authorList>
    </citation>
    <scope>NUCLEOTIDE SEQUENCE [LARGE SCALE GENOMIC DNA]</scope>
    <source>
        <strain evidence="1">Lindley</strain>
    </source>
</reference>
<keyword evidence="1" id="KW-1185">Reference proteome</keyword>
<organism evidence="1 2">
    <name type="scientific">Globodera pallida</name>
    <name type="common">Potato cyst nematode worm</name>
    <name type="synonym">Heterodera pallida</name>
    <dbReference type="NCBI Taxonomy" id="36090"/>
    <lineage>
        <taxon>Eukaryota</taxon>
        <taxon>Metazoa</taxon>
        <taxon>Ecdysozoa</taxon>
        <taxon>Nematoda</taxon>
        <taxon>Chromadorea</taxon>
        <taxon>Rhabditida</taxon>
        <taxon>Tylenchina</taxon>
        <taxon>Tylenchomorpha</taxon>
        <taxon>Tylenchoidea</taxon>
        <taxon>Heteroderidae</taxon>
        <taxon>Heteroderinae</taxon>
        <taxon>Globodera</taxon>
    </lineage>
</organism>
<dbReference type="PANTHER" id="PTHR11937">
    <property type="entry name" value="ACTIN"/>
    <property type="match status" value="1"/>
</dbReference>